<dbReference type="CDD" id="cd00298">
    <property type="entry name" value="ACD_sHsps_p23-like"/>
    <property type="match status" value="1"/>
</dbReference>
<evidence type="ECO:0000313" key="3">
    <source>
        <dbReference type="EMBL" id="RDB70090.1"/>
    </source>
</evidence>
<name>A0A3N0IV87_9ACTN</name>
<dbReference type="EMBL" id="QICC01000058">
    <property type="protein sequence ID" value="RNM40914.1"/>
    <property type="molecule type" value="Genomic_DNA"/>
</dbReference>
<dbReference type="OrthoDB" id="3171894at2"/>
<proteinExistence type="predicted"/>
<dbReference type="Pfam" id="PF13349">
    <property type="entry name" value="DUF4097"/>
    <property type="match status" value="1"/>
</dbReference>
<dbReference type="AlphaFoldDB" id="A0A3N0IV87"/>
<evidence type="ECO:0000313" key="6">
    <source>
        <dbReference type="Proteomes" id="UP000270112"/>
    </source>
</evidence>
<evidence type="ECO:0000313" key="4">
    <source>
        <dbReference type="EMBL" id="RNM40914.1"/>
    </source>
</evidence>
<reference evidence="4" key="3">
    <citation type="journal article" date="2019" name="Microbiol. Resour. Announc.">
        <title>Draft Genome Sequences of Type Strains of Gordonibacter faecihominis, Paraeggerthella hongkongensis, Parvibacter caecicola,Slackia equolifaciens, Slackia faecicanis, and Slackia isoflavoniconvertens.</title>
        <authorList>
            <person name="Danylec N."/>
            <person name="Stoll D.A."/>
            <person name="Dotsch A."/>
            <person name="Huch M."/>
        </authorList>
    </citation>
    <scope>NUCLEOTIDE SEQUENCE</scope>
    <source>
        <strain evidence="4">DSM 16107</strain>
    </source>
</reference>
<accession>A0A3N0IV87</accession>
<dbReference type="Proteomes" id="UP000253817">
    <property type="component" value="Unassembled WGS sequence"/>
</dbReference>
<dbReference type="EMBL" id="PPTT01000006">
    <property type="protein sequence ID" value="RDB70090.1"/>
    <property type="molecule type" value="Genomic_DNA"/>
</dbReference>
<feature type="transmembrane region" description="Helical" evidence="1">
    <location>
        <begin position="12"/>
        <end position="35"/>
    </location>
</feature>
<sequence length="281" mass="29415">MTKLTGASYAKIALIIVFGALILGAIGFGGCSTVWNRGIVGASNMGSANVDAASVKNLNIAWGAGGVDVNVVGEGDSIELIETSTGGMTKAQEMRWNLNGDTLTIDYGQWFSCFMLGRKNLEVRIPQKYAQQFDAVDIDGASGHYNLSDFGCDALNLKLASGEVDARNLTANDLRVDVASGQLDINGRFADRLNVRTASGDTRIVCDDVCPRTIDADIASGLVSVAVPKDSGFTVSIDKASGSFNSTFPLTQNGSTYTTGDGSANVSAHLASGEFRMDASN</sequence>
<organism evidence="4 6">
    <name type="scientific">Eggerthella sinensis</name>
    <dbReference type="NCBI Taxonomy" id="242230"/>
    <lineage>
        <taxon>Bacteria</taxon>
        <taxon>Bacillati</taxon>
        <taxon>Actinomycetota</taxon>
        <taxon>Coriobacteriia</taxon>
        <taxon>Eggerthellales</taxon>
        <taxon>Eggerthellaceae</taxon>
        <taxon>Eggerthella</taxon>
    </lineage>
</organism>
<evidence type="ECO:0000256" key="1">
    <source>
        <dbReference type="SAM" id="Phobius"/>
    </source>
</evidence>
<reference evidence="3 5" key="1">
    <citation type="journal article" date="2018" name="Elife">
        <title>Discovery and characterization of a prevalent human gut bacterial enzyme sufficient for the inactivation of a family of plant toxins.</title>
        <authorList>
            <person name="Koppel N."/>
            <person name="Bisanz J.E."/>
            <person name="Pandelia M.E."/>
            <person name="Turnbaugh P.J."/>
            <person name="Balskus E.P."/>
        </authorList>
    </citation>
    <scope>NUCLEOTIDE SEQUENCE [LARGE SCALE GENOMIC DNA]</scope>
    <source>
        <strain evidence="3 5">DSM 16107</strain>
    </source>
</reference>
<keyword evidence="1" id="KW-1133">Transmembrane helix</keyword>
<evidence type="ECO:0000313" key="5">
    <source>
        <dbReference type="Proteomes" id="UP000253817"/>
    </source>
</evidence>
<gene>
    <name evidence="3" type="ORF">C1876_04650</name>
    <name evidence="4" type="ORF">DMP09_12205</name>
</gene>
<dbReference type="PROSITE" id="PS51257">
    <property type="entry name" value="PROKAR_LIPOPROTEIN"/>
    <property type="match status" value="1"/>
</dbReference>
<feature type="domain" description="DUF4097" evidence="2">
    <location>
        <begin position="90"/>
        <end position="273"/>
    </location>
</feature>
<dbReference type="Proteomes" id="UP000270112">
    <property type="component" value="Unassembled WGS sequence"/>
</dbReference>
<dbReference type="RefSeq" id="WP_114545558.1">
    <property type="nucleotide sequence ID" value="NZ_CATYLB010000006.1"/>
</dbReference>
<dbReference type="Gene3D" id="2.160.20.120">
    <property type="match status" value="1"/>
</dbReference>
<dbReference type="InterPro" id="IPR025164">
    <property type="entry name" value="Toastrack_DUF4097"/>
</dbReference>
<keyword evidence="1" id="KW-0472">Membrane</keyword>
<evidence type="ECO:0000259" key="2">
    <source>
        <dbReference type="Pfam" id="PF13349"/>
    </source>
</evidence>
<keyword evidence="5" id="KW-1185">Reference proteome</keyword>
<protein>
    <recommendedName>
        <fullName evidence="2">DUF4097 domain-containing protein</fullName>
    </recommendedName>
</protein>
<reference evidence="6" key="2">
    <citation type="submission" date="2018-05" db="EMBL/GenBank/DDBJ databases">
        <title>Genome Sequencing of selected type strains of the family Eggerthellaceae.</title>
        <authorList>
            <person name="Danylec N."/>
            <person name="Stoll D.A."/>
            <person name="Doetsch A."/>
            <person name="Huch M."/>
        </authorList>
    </citation>
    <scope>NUCLEOTIDE SEQUENCE [LARGE SCALE GENOMIC DNA]</scope>
    <source>
        <strain evidence="6">DSM 16107</strain>
    </source>
</reference>
<comment type="caution">
    <text evidence="4">The sequence shown here is derived from an EMBL/GenBank/DDBJ whole genome shotgun (WGS) entry which is preliminary data.</text>
</comment>
<keyword evidence="1" id="KW-0812">Transmembrane</keyword>